<name>A0A081RII1_SPHCR</name>
<protein>
    <submittedName>
        <fullName evidence="2">Uncharacterized protein</fullName>
    </submittedName>
</protein>
<comment type="caution">
    <text evidence="2">The sequence shown here is derived from an EMBL/GenBank/DDBJ whole genome shotgun (WGS) entry which is preliminary data.</text>
</comment>
<dbReference type="eggNOG" id="ENOG50315EX">
    <property type="taxonomic scope" value="Bacteria"/>
</dbReference>
<dbReference type="OrthoDB" id="7409906at2"/>
<gene>
    <name evidence="2" type="ORF">BV95_00553</name>
</gene>
<organism evidence="2 3">
    <name type="scientific">Sphingobium chlorophenolicum</name>
    <dbReference type="NCBI Taxonomy" id="46429"/>
    <lineage>
        <taxon>Bacteria</taxon>
        <taxon>Pseudomonadati</taxon>
        <taxon>Pseudomonadota</taxon>
        <taxon>Alphaproteobacteria</taxon>
        <taxon>Sphingomonadales</taxon>
        <taxon>Sphingomonadaceae</taxon>
        <taxon>Sphingobium</taxon>
    </lineage>
</organism>
<feature type="transmembrane region" description="Helical" evidence="1">
    <location>
        <begin position="93"/>
        <end position="115"/>
    </location>
</feature>
<keyword evidence="1" id="KW-0812">Transmembrane</keyword>
<evidence type="ECO:0000313" key="2">
    <source>
        <dbReference type="EMBL" id="KEQ55004.1"/>
    </source>
</evidence>
<accession>A0A081RII1</accession>
<evidence type="ECO:0000256" key="1">
    <source>
        <dbReference type="SAM" id="Phobius"/>
    </source>
</evidence>
<feature type="transmembrane region" description="Helical" evidence="1">
    <location>
        <begin position="44"/>
        <end position="67"/>
    </location>
</feature>
<dbReference type="AlphaFoldDB" id="A0A081RII1"/>
<dbReference type="EMBL" id="JFHR01000003">
    <property type="protein sequence ID" value="KEQ55004.1"/>
    <property type="molecule type" value="Genomic_DNA"/>
</dbReference>
<dbReference type="Proteomes" id="UP000028411">
    <property type="component" value="Unassembled WGS sequence"/>
</dbReference>
<keyword evidence="1" id="KW-0472">Membrane</keyword>
<keyword evidence="1" id="KW-1133">Transmembrane helix</keyword>
<reference evidence="2 3" key="1">
    <citation type="submission" date="2014-02" db="EMBL/GenBank/DDBJ databases">
        <title>Whole genome sequence of Sphingobium chlorophenolicum NBRC 16172.</title>
        <authorList>
            <person name="Gan H.M."/>
            <person name="Gan H.Y."/>
            <person name="Chew T.H."/>
            <person name="Savka M.A."/>
        </authorList>
    </citation>
    <scope>NUCLEOTIDE SEQUENCE [LARGE SCALE GENOMIC DNA]</scope>
    <source>
        <strain evidence="2 3">NBRC 16172</strain>
    </source>
</reference>
<sequence length="124" mass="13658">MNAFTHERDWRTPTATDWKRTGTRAIGDACYILLRVSGWMAMTLLATFGVAILFFLMLGDFTALGFFSQVANLGTRFVAADQARRAAFGDQLFVVWLVAFGIVAVTRVRLLGAIITSTKGPRHG</sequence>
<proteinExistence type="predicted"/>
<dbReference type="RefSeq" id="WP_024310622.1">
    <property type="nucleotide sequence ID" value="NZ_JFHR01000003.1"/>
</dbReference>
<dbReference type="PATRIC" id="fig|46429.4.peg.544"/>
<evidence type="ECO:0000313" key="3">
    <source>
        <dbReference type="Proteomes" id="UP000028411"/>
    </source>
</evidence>